<dbReference type="Pfam" id="PF12973">
    <property type="entry name" value="Cupin_7"/>
    <property type="match status" value="1"/>
</dbReference>
<dbReference type="NCBIfam" id="TIGR02451">
    <property type="entry name" value="anti_sig_ChrR"/>
    <property type="match status" value="1"/>
</dbReference>
<dbReference type="InterPro" id="IPR041916">
    <property type="entry name" value="Anti_sigma_zinc_sf"/>
</dbReference>
<dbReference type="RefSeq" id="WP_330199232.1">
    <property type="nucleotide sequence ID" value="NZ_JAZDRP010000005.1"/>
</dbReference>
<name>A0ABU7LSK8_9PROT</name>
<dbReference type="Gene3D" id="2.60.120.10">
    <property type="entry name" value="Jelly Rolls"/>
    <property type="match status" value="1"/>
</dbReference>
<protein>
    <submittedName>
        <fullName evidence="2">ChrR family anti-sigma-E factor</fullName>
    </submittedName>
</protein>
<dbReference type="CDD" id="cd20301">
    <property type="entry name" value="cupin_ChrR"/>
    <property type="match status" value="1"/>
</dbReference>
<dbReference type="InterPro" id="IPR011051">
    <property type="entry name" value="RmlC_Cupin_sf"/>
</dbReference>
<evidence type="ECO:0000259" key="1">
    <source>
        <dbReference type="Pfam" id="PF12973"/>
    </source>
</evidence>
<keyword evidence="3" id="KW-1185">Reference proteome</keyword>
<dbReference type="EMBL" id="JAZDRP010000005">
    <property type="protein sequence ID" value="MEE2526569.1"/>
    <property type="molecule type" value="Genomic_DNA"/>
</dbReference>
<sequence length="227" mass="23225">MTVVSIDEELLIARAAGRLSAPMTLLVDSHAAMNDGIAAALHDAELASVALFEDEAGETMSDDAVDIAMAMIDALENGSGEAAGLKSVSRPAAASAAGLALDELMDLPAPVRDMALEAGAQWRFAAPGVRRIELVSEGNAKAELLRIEPGHGSPSHTHDGQEFTLVLTGAFADGIGRYGKGDLCAAGPETTHRPIAEPGEICIALAVTDGSLKFTGALGAVQRMLGG</sequence>
<feature type="domain" description="ChrR-like cupin" evidence="1">
    <location>
        <begin position="120"/>
        <end position="205"/>
    </location>
</feature>
<organism evidence="2 3">
    <name type="scientific">Hyphobacterium lacteum</name>
    <dbReference type="NCBI Taxonomy" id="3116575"/>
    <lineage>
        <taxon>Bacteria</taxon>
        <taxon>Pseudomonadati</taxon>
        <taxon>Pseudomonadota</taxon>
        <taxon>Alphaproteobacteria</taxon>
        <taxon>Maricaulales</taxon>
        <taxon>Maricaulaceae</taxon>
        <taxon>Hyphobacterium</taxon>
    </lineage>
</organism>
<dbReference type="Proteomes" id="UP001354971">
    <property type="component" value="Unassembled WGS sequence"/>
</dbReference>
<evidence type="ECO:0000313" key="3">
    <source>
        <dbReference type="Proteomes" id="UP001354971"/>
    </source>
</evidence>
<dbReference type="Gene3D" id="1.10.10.1320">
    <property type="entry name" value="Anti-sigma factor, zinc-finger domain"/>
    <property type="match status" value="1"/>
</dbReference>
<gene>
    <name evidence="2" type="ORF">V0U79_09335</name>
</gene>
<dbReference type="InterPro" id="IPR025979">
    <property type="entry name" value="ChrR-like_cupin_dom"/>
</dbReference>
<dbReference type="InterPro" id="IPR014710">
    <property type="entry name" value="RmlC-like_jellyroll"/>
</dbReference>
<evidence type="ECO:0000313" key="2">
    <source>
        <dbReference type="EMBL" id="MEE2526569.1"/>
    </source>
</evidence>
<accession>A0ABU7LSK8</accession>
<comment type="caution">
    <text evidence="2">The sequence shown here is derived from an EMBL/GenBank/DDBJ whole genome shotgun (WGS) entry which is preliminary data.</text>
</comment>
<dbReference type="SUPFAM" id="SSF51182">
    <property type="entry name" value="RmlC-like cupins"/>
    <property type="match status" value="1"/>
</dbReference>
<dbReference type="InterPro" id="IPR012807">
    <property type="entry name" value="Anti-sigma_ChrR"/>
</dbReference>
<proteinExistence type="predicted"/>
<reference evidence="2 3" key="1">
    <citation type="submission" date="2024-01" db="EMBL/GenBank/DDBJ databases">
        <title>Hyphobacterium bacterium isolated from marine sediment.</title>
        <authorList>
            <person name="Zhao S."/>
        </authorList>
    </citation>
    <scope>NUCLEOTIDE SEQUENCE [LARGE SCALE GENOMIC DNA]</scope>
    <source>
        <strain evidence="3">HN65</strain>
    </source>
</reference>